<dbReference type="PANTHER" id="PTHR24118">
    <property type="entry name" value="POTE ANKYRIN DOMAIN"/>
    <property type="match status" value="1"/>
</dbReference>
<evidence type="ECO:0008006" key="3">
    <source>
        <dbReference type="Google" id="ProtNLM"/>
    </source>
</evidence>
<sequence length="342" mass="40571">MKYWSFKSCCHQGASNQFHFKEERKEKTSLQIAVEKRFFDIFDLFLSRKEININEKQIIQSKEYTKSAKDNIFTLNKQETLNEKTAIHIAIEKNDNEIVEMLLKYPEIDLKMIRSELINSNLIQSKYQIKDQYYTRKFSQNCIKFNIYNKNYSNSSNEEELSNEKVKLEIIKNLIKQEQMINFEDHFLFDERELNHARTSLFIANKNKNQFIIQLLLTNKNIDVNHSSNIETNIITKTHNQNSQKQKFSKQQKLAKNEEKTVLHAAIDDDNIEFVQYLLSHPKIDVNKNSLITIKEEIERFPISIEISDSKQKENFIDKRNCISPLCLAVINDNIEIIKLLY</sequence>
<dbReference type="InterPro" id="IPR036770">
    <property type="entry name" value="Ankyrin_rpt-contain_sf"/>
</dbReference>
<keyword evidence="2" id="KW-1185">Reference proteome</keyword>
<dbReference type="Gene3D" id="1.25.40.20">
    <property type="entry name" value="Ankyrin repeat-containing domain"/>
    <property type="match status" value="2"/>
</dbReference>
<reference evidence="1 2" key="1">
    <citation type="submission" date="2024-04" db="EMBL/GenBank/DDBJ databases">
        <title>Tritrichomonas musculus Genome.</title>
        <authorList>
            <person name="Alves-Ferreira E."/>
            <person name="Grigg M."/>
            <person name="Lorenzi H."/>
            <person name="Galac M."/>
        </authorList>
    </citation>
    <scope>NUCLEOTIDE SEQUENCE [LARGE SCALE GENOMIC DNA]</scope>
    <source>
        <strain evidence="1 2">EAF2021</strain>
    </source>
</reference>
<protein>
    <recommendedName>
        <fullName evidence="3">Ankyrin repeat protein</fullName>
    </recommendedName>
</protein>
<gene>
    <name evidence="1" type="ORF">M9Y10_020878</name>
</gene>
<dbReference type="Proteomes" id="UP001470230">
    <property type="component" value="Unassembled WGS sequence"/>
</dbReference>
<dbReference type="Pfam" id="PF00023">
    <property type="entry name" value="Ank"/>
    <property type="match status" value="2"/>
</dbReference>
<proteinExistence type="predicted"/>
<name>A0ABR2HFS3_9EUKA</name>
<dbReference type="PANTHER" id="PTHR24118:SF99">
    <property type="entry name" value="POTE ANKYRIN DOMAIN FAMILY MEMBER 3C-RELATED"/>
    <property type="match status" value="1"/>
</dbReference>
<dbReference type="SUPFAM" id="SSF48403">
    <property type="entry name" value="Ankyrin repeat"/>
    <property type="match status" value="1"/>
</dbReference>
<dbReference type="EMBL" id="JAPFFF010000030">
    <property type="protein sequence ID" value="KAK8845943.1"/>
    <property type="molecule type" value="Genomic_DNA"/>
</dbReference>
<dbReference type="InterPro" id="IPR002110">
    <property type="entry name" value="Ankyrin_rpt"/>
</dbReference>
<evidence type="ECO:0000313" key="1">
    <source>
        <dbReference type="EMBL" id="KAK8845943.1"/>
    </source>
</evidence>
<evidence type="ECO:0000313" key="2">
    <source>
        <dbReference type="Proteomes" id="UP001470230"/>
    </source>
</evidence>
<organism evidence="1 2">
    <name type="scientific">Tritrichomonas musculus</name>
    <dbReference type="NCBI Taxonomy" id="1915356"/>
    <lineage>
        <taxon>Eukaryota</taxon>
        <taxon>Metamonada</taxon>
        <taxon>Parabasalia</taxon>
        <taxon>Tritrichomonadida</taxon>
        <taxon>Tritrichomonadidae</taxon>
        <taxon>Tritrichomonas</taxon>
    </lineage>
</organism>
<comment type="caution">
    <text evidence="1">The sequence shown here is derived from an EMBL/GenBank/DDBJ whole genome shotgun (WGS) entry which is preliminary data.</text>
</comment>
<dbReference type="SMART" id="SM00248">
    <property type="entry name" value="ANK"/>
    <property type="match status" value="4"/>
</dbReference>
<accession>A0ABR2HFS3</accession>